<proteinExistence type="predicted"/>
<evidence type="ECO:0000313" key="1">
    <source>
        <dbReference type="EMBL" id="MBC6995604.1"/>
    </source>
</evidence>
<protein>
    <submittedName>
        <fullName evidence="1">TIGR02757 family protein</fullName>
    </submittedName>
</protein>
<gene>
    <name evidence="1" type="ORF">H9S92_15660</name>
</gene>
<organism evidence="1 2">
    <name type="scientific">Neolewinella lacunae</name>
    <dbReference type="NCBI Taxonomy" id="1517758"/>
    <lineage>
        <taxon>Bacteria</taxon>
        <taxon>Pseudomonadati</taxon>
        <taxon>Bacteroidota</taxon>
        <taxon>Saprospiria</taxon>
        <taxon>Saprospirales</taxon>
        <taxon>Lewinellaceae</taxon>
        <taxon>Neolewinella</taxon>
    </lineage>
</organism>
<dbReference type="Pfam" id="PF09674">
    <property type="entry name" value="DUF2400"/>
    <property type="match status" value="1"/>
</dbReference>
<comment type="caution">
    <text evidence="1">The sequence shown here is derived from an EMBL/GenBank/DDBJ whole genome shotgun (WGS) entry which is preliminary data.</text>
</comment>
<sequence length="255" mass="29905">MSATADLLNRYHDRFNQRDFIANDPIGLVHAFSDPLDREIAAFLVATLAWGRRATIIEKGAQLLELMDGAPHQFILEHRPEDRARFANWKHRTFTHVDTDYFLDFLQWYYQRHLSLEDAFARHLRPEDQTIEPALLGFHHLFFSLPDAPLRTRKHVATPARKSRCKRLCMFLRWMVRQDANGVDFGDWKRIRPAQLCLPLDVHVERVARKLKLLRRKQNDWQAVLELTAAVRRFDAEDPCKYDFALFGMGVEGLA</sequence>
<keyword evidence="2" id="KW-1185">Reference proteome</keyword>
<dbReference type="Proteomes" id="UP000650081">
    <property type="component" value="Unassembled WGS sequence"/>
</dbReference>
<reference evidence="1" key="1">
    <citation type="submission" date="2020-08" db="EMBL/GenBank/DDBJ databases">
        <title>Lewinella bacteria from marine environments.</title>
        <authorList>
            <person name="Zhong Y."/>
        </authorList>
    </citation>
    <scope>NUCLEOTIDE SEQUENCE</scope>
    <source>
        <strain evidence="1">KCTC 42187</strain>
    </source>
</reference>
<dbReference type="EMBL" id="JACSIT010000139">
    <property type="protein sequence ID" value="MBC6995604.1"/>
    <property type="molecule type" value="Genomic_DNA"/>
</dbReference>
<accession>A0A923T9K0</accession>
<dbReference type="AlphaFoldDB" id="A0A923T9K0"/>
<name>A0A923T9K0_9BACT</name>
<evidence type="ECO:0000313" key="2">
    <source>
        <dbReference type="Proteomes" id="UP000650081"/>
    </source>
</evidence>
<dbReference type="InterPro" id="IPR014127">
    <property type="entry name" value="CHP02757"/>
</dbReference>
<dbReference type="NCBIfam" id="TIGR02757">
    <property type="entry name" value="TIGR02757 family protein"/>
    <property type="match status" value="1"/>
</dbReference>